<dbReference type="AlphaFoldDB" id="A0A940SGV8"/>
<evidence type="ECO:0000256" key="1">
    <source>
        <dbReference type="SAM" id="Phobius"/>
    </source>
</evidence>
<protein>
    <submittedName>
        <fullName evidence="2">Uncharacterized protein</fullName>
    </submittedName>
</protein>
<dbReference type="Proteomes" id="UP000682134">
    <property type="component" value="Unassembled WGS sequence"/>
</dbReference>
<evidence type="ECO:0000313" key="2">
    <source>
        <dbReference type="EMBL" id="MBP0725522.1"/>
    </source>
</evidence>
<sequence length="173" mass="19808">MKTEDILGKINELQLKFDSLKDNMTSFQQNINNNITWFYMVLTIIVTVLLVALYFLVKNAVSMGVEKGIEKVNGRIQNIIDENKEFLYANGSTSVSSAHGNLVQVYGLLNFNKQNFVSLTIVNKHGRVCEYHSLDIRDSNGIKGFDVKVVDYSPERDGMILFWNVTWLNNYEN</sequence>
<organism evidence="2 3">
    <name type="scientific">Gottfriedia endophytica</name>
    <dbReference type="NCBI Taxonomy" id="2820819"/>
    <lineage>
        <taxon>Bacteria</taxon>
        <taxon>Bacillati</taxon>
        <taxon>Bacillota</taxon>
        <taxon>Bacilli</taxon>
        <taxon>Bacillales</taxon>
        <taxon>Bacillaceae</taxon>
        <taxon>Gottfriedia</taxon>
    </lineage>
</organism>
<feature type="transmembrane region" description="Helical" evidence="1">
    <location>
        <begin position="37"/>
        <end position="57"/>
    </location>
</feature>
<reference evidence="2" key="1">
    <citation type="submission" date="2021-04" db="EMBL/GenBank/DDBJ databases">
        <title>Genome seq and assembly of Bacillus sp.</title>
        <authorList>
            <person name="Chhetri G."/>
        </authorList>
    </citation>
    <scope>NUCLEOTIDE SEQUENCE</scope>
    <source>
        <strain evidence="2">RG28</strain>
    </source>
</reference>
<keyword evidence="1" id="KW-1133">Transmembrane helix</keyword>
<proteinExistence type="predicted"/>
<name>A0A940SGV8_9BACI</name>
<dbReference type="EMBL" id="JAGIYQ010000005">
    <property type="protein sequence ID" value="MBP0725522.1"/>
    <property type="molecule type" value="Genomic_DNA"/>
</dbReference>
<keyword evidence="3" id="KW-1185">Reference proteome</keyword>
<comment type="caution">
    <text evidence="2">The sequence shown here is derived from an EMBL/GenBank/DDBJ whole genome shotgun (WGS) entry which is preliminary data.</text>
</comment>
<dbReference type="RefSeq" id="WP_209405153.1">
    <property type="nucleotide sequence ID" value="NZ_JAGIYQ010000005.1"/>
</dbReference>
<gene>
    <name evidence="2" type="ORF">J5Y03_10015</name>
</gene>
<accession>A0A940SGV8</accession>
<evidence type="ECO:0000313" key="3">
    <source>
        <dbReference type="Proteomes" id="UP000682134"/>
    </source>
</evidence>
<keyword evidence="1" id="KW-0472">Membrane</keyword>
<keyword evidence="1" id="KW-0812">Transmembrane</keyword>